<protein>
    <recommendedName>
        <fullName evidence="3">ATPase domain-containing protein</fullName>
    </recommendedName>
</protein>
<dbReference type="AlphaFoldDB" id="A0A1V1NVX5"/>
<dbReference type="PANTHER" id="PTHR34301:SF8">
    <property type="entry name" value="ATPASE DOMAIN-CONTAINING PROTEIN"/>
    <property type="match status" value="1"/>
</dbReference>
<reference evidence="2" key="1">
    <citation type="submission" date="2012-11" db="EMBL/GenBank/DDBJ databases">
        <authorList>
            <person name="Lucero-Rivera Y.E."/>
            <person name="Tovar-Ramirez D."/>
        </authorList>
    </citation>
    <scope>NUCLEOTIDE SEQUENCE [LARGE SCALE GENOMIC DNA]</scope>
    <source>
        <strain evidence="2">Araruama</strain>
    </source>
</reference>
<comment type="caution">
    <text evidence="1">The sequence shown here is derived from an EMBL/GenBank/DDBJ whole genome shotgun (WGS) entry which is preliminary data.</text>
</comment>
<organism evidence="1 2">
    <name type="scientific">Candidatus Magnetoglobus multicellularis str. Araruama</name>
    <dbReference type="NCBI Taxonomy" id="890399"/>
    <lineage>
        <taxon>Bacteria</taxon>
        <taxon>Pseudomonadati</taxon>
        <taxon>Thermodesulfobacteriota</taxon>
        <taxon>Desulfobacteria</taxon>
        <taxon>Desulfobacterales</taxon>
        <taxon>Desulfobacteraceae</taxon>
        <taxon>Candidatus Magnetoglobus</taxon>
    </lineage>
</organism>
<dbReference type="InterPro" id="IPR027417">
    <property type="entry name" value="P-loop_NTPase"/>
</dbReference>
<dbReference type="EMBL" id="ATBP01001803">
    <property type="protein sequence ID" value="ETR66705.1"/>
    <property type="molecule type" value="Genomic_DNA"/>
</dbReference>
<evidence type="ECO:0000313" key="2">
    <source>
        <dbReference type="Proteomes" id="UP000189670"/>
    </source>
</evidence>
<dbReference type="Proteomes" id="UP000189670">
    <property type="component" value="Unassembled WGS sequence"/>
</dbReference>
<accession>A0A1V1NVX5</accession>
<sequence>MEKILPVEEMVDYEEFTDRVEILRELDNWIKNIQKMTSPSTAIISPRRLGKTALLDRLVNTVFFKPEYQVAPFYFRMKREDTTLRSFLLEYATGFFRQYIAYCIQDPLLYKNKIIKLKQLIQISSEHQAVKQAQDMMKDFLIMYQDTSDDDVRNQWDAMVTLPEILASHSGTRVAVIIDEFQDMKFYVHNVNEEQLKQIRLERNSTPELRGTDLTATYDRQSQSRKAPMLVTGSAVTLVFRTVMGGPLGGRFDFLYLKPLSIPDGAALLQTLLPLYSPNTPISPENALYASIQTEGHPYYLYCLSVSKCENKTFDSQKSIDNVLDYEIQKGKIYGFWQTHFENNRKYINADSDEKIGKKIVYYFTRYSNEPVKIDAIAKKLDIPKKVVEEKIEKLYQADLVYRSAAKFYSFNDICLMRYIKFVYEHDLDDVTRVDLSQKICLIP</sequence>
<evidence type="ECO:0008006" key="3">
    <source>
        <dbReference type="Google" id="ProtNLM"/>
    </source>
</evidence>
<dbReference type="Gene3D" id="3.40.50.300">
    <property type="entry name" value="P-loop containing nucleotide triphosphate hydrolases"/>
    <property type="match status" value="1"/>
</dbReference>
<dbReference type="PANTHER" id="PTHR34301">
    <property type="entry name" value="DNA-BINDING PROTEIN-RELATED"/>
    <property type="match status" value="1"/>
</dbReference>
<evidence type="ECO:0000313" key="1">
    <source>
        <dbReference type="EMBL" id="ETR66705.1"/>
    </source>
</evidence>
<name>A0A1V1NVX5_9BACT</name>
<dbReference type="SUPFAM" id="SSF52540">
    <property type="entry name" value="P-loop containing nucleoside triphosphate hydrolases"/>
    <property type="match status" value="1"/>
</dbReference>
<proteinExistence type="predicted"/>
<gene>
    <name evidence="1" type="ORF">OMM_12449</name>
</gene>